<organism evidence="3 4">
    <name type="scientific">Mobiluncus curtisii</name>
    <dbReference type="NCBI Taxonomy" id="2051"/>
    <lineage>
        <taxon>Bacteria</taxon>
        <taxon>Bacillati</taxon>
        <taxon>Actinomycetota</taxon>
        <taxon>Actinomycetes</taxon>
        <taxon>Actinomycetales</taxon>
        <taxon>Actinomycetaceae</taxon>
        <taxon>Mobiluncus</taxon>
    </lineage>
</organism>
<feature type="compositionally biased region" description="Basic and acidic residues" evidence="1">
    <location>
        <begin position="29"/>
        <end position="40"/>
    </location>
</feature>
<feature type="transmembrane region" description="Helical" evidence="2">
    <location>
        <begin position="378"/>
        <end position="400"/>
    </location>
</feature>
<dbReference type="PANTHER" id="PTHR35007:SF3">
    <property type="entry name" value="POSSIBLE CONSERVED ALANINE RICH MEMBRANE PROTEIN"/>
    <property type="match status" value="1"/>
</dbReference>
<dbReference type="Proteomes" id="UP000250245">
    <property type="component" value="Unassembled WGS sequence"/>
</dbReference>
<feature type="region of interest" description="Disordered" evidence="1">
    <location>
        <begin position="26"/>
        <end position="46"/>
    </location>
</feature>
<feature type="transmembrane region" description="Helical" evidence="2">
    <location>
        <begin position="238"/>
        <end position="256"/>
    </location>
</feature>
<evidence type="ECO:0000313" key="3">
    <source>
        <dbReference type="EMBL" id="SQB65770.1"/>
    </source>
</evidence>
<evidence type="ECO:0000313" key="4">
    <source>
        <dbReference type="Proteomes" id="UP000250245"/>
    </source>
</evidence>
<keyword evidence="2" id="KW-1133">Transmembrane helix</keyword>
<accession>A0A2X3AWM9</accession>
<name>A0A2X3AWM9_9ACTO</name>
<dbReference type="OMA" id="PALENWV"/>
<evidence type="ECO:0000256" key="1">
    <source>
        <dbReference type="SAM" id="MobiDB-lite"/>
    </source>
</evidence>
<evidence type="ECO:0000256" key="2">
    <source>
        <dbReference type="SAM" id="Phobius"/>
    </source>
</evidence>
<reference evidence="3 4" key="1">
    <citation type="submission" date="2018-06" db="EMBL/GenBank/DDBJ databases">
        <authorList>
            <consortium name="Pathogen Informatics"/>
            <person name="Doyle S."/>
        </authorList>
    </citation>
    <scope>NUCLEOTIDE SEQUENCE [LARGE SCALE GENOMIC DNA]</scope>
    <source>
        <strain evidence="3 4">NCTC11820</strain>
    </source>
</reference>
<sequence length="408" mass="43221">MDSTQLVTVVVAVVLLAGAGLLAGMGSRSGRESQPRDLSSRVEAGGVRSAKSMERVPLWRAVFSRRSRRPAPRGLRDLDVGLLCAEIATRLEAGASIANAWDTTLHRLDARLDYAAIQAFVAHPRPGLWERFNHWRAGRTTETNPLARVRHPEAAAQALRGMLIATQVATQVGAPLAEILNRVADGIAATLETAAKRHTAQVGPKATARLLGVLPLAALGMAQFIGVDVIDMAFRGGINTWVFVIGLGLMVAGNLWSAAMIRQATGSSVTGLDPTLAMDIIAACQQNGVSLTSTLEAVSAASEEADLAVVARMLLLGADWDEAWAQADTKWVDLASVLQPAWEEGASPVPLLVRGASRTRTAEIHRAVDAAERLGVRLMIPLGVCLLPAFFALGIVPVVVSTIEDLIS</sequence>
<dbReference type="GeneID" id="55564891"/>
<gene>
    <name evidence="3" type="ORF">NCTC11820_01842</name>
</gene>
<dbReference type="PANTHER" id="PTHR35007">
    <property type="entry name" value="INTEGRAL MEMBRANE PROTEIN-RELATED"/>
    <property type="match status" value="1"/>
</dbReference>
<dbReference type="RefSeq" id="WP_004007750.1">
    <property type="nucleotide sequence ID" value="NZ_CP068112.1"/>
</dbReference>
<dbReference type="AlphaFoldDB" id="A0A2X3AWM9"/>
<keyword evidence="2" id="KW-0812">Transmembrane</keyword>
<feature type="transmembrane region" description="Helical" evidence="2">
    <location>
        <begin position="6"/>
        <end position="26"/>
    </location>
</feature>
<dbReference type="EMBL" id="UASJ01000001">
    <property type="protein sequence ID" value="SQB65770.1"/>
    <property type="molecule type" value="Genomic_DNA"/>
</dbReference>
<feature type="transmembrane region" description="Helical" evidence="2">
    <location>
        <begin position="206"/>
        <end position="226"/>
    </location>
</feature>
<keyword evidence="2" id="KW-0472">Membrane</keyword>
<proteinExistence type="predicted"/>
<protein>
    <submittedName>
        <fullName evidence="3">Flp pilus assembly protein TadB</fullName>
    </submittedName>
</protein>